<feature type="region of interest" description="Disordered" evidence="1">
    <location>
        <begin position="1"/>
        <end position="40"/>
    </location>
</feature>
<comment type="caution">
    <text evidence="2">The sequence shown here is derived from an EMBL/GenBank/DDBJ whole genome shotgun (WGS) entry which is preliminary data.</text>
</comment>
<feature type="compositionally biased region" description="Basic and acidic residues" evidence="1">
    <location>
        <begin position="65"/>
        <end position="85"/>
    </location>
</feature>
<evidence type="ECO:0000313" key="3">
    <source>
        <dbReference type="Proteomes" id="UP001597374"/>
    </source>
</evidence>
<organism evidence="2 3">
    <name type="scientific">Pontibacter ruber</name>
    <dbReference type="NCBI Taxonomy" id="1343895"/>
    <lineage>
        <taxon>Bacteria</taxon>
        <taxon>Pseudomonadati</taxon>
        <taxon>Bacteroidota</taxon>
        <taxon>Cytophagia</taxon>
        <taxon>Cytophagales</taxon>
        <taxon>Hymenobacteraceae</taxon>
        <taxon>Pontibacter</taxon>
    </lineage>
</organism>
<sequence>MDRRDRDRHDRDDYRTDYGRHESYSRDDDRYHGARNLTNEFERHYKGDRDRWEGNFERSRRRRSYHEGNDLGDTYERLSRERGNVRSDTSYDMMSSGRDRDYSDSYDRDRNRDRDRYSNYQDDYRSYLGRDQDRDRSRVSGNLGQGYGASGRYNTYGSDYDRDRRTGQAYYSAGSDDIRSSGYRDRGDSGSSGHTGSDRGSLFSGWSSRSSSDYDDYGRGSDRGYDRGSRRGESRRSSDRYYDEGEY</sequence>
<proteinExistence type="predicted"/>
<feature type="compositionally biased region" description="Basic and acidic residues" evidence="1">
    <location>
        <begin position="1"/>
        <end position="32"/>
    </location>
</feature>
<keyword evidence="3" id="KW-1185">Reference proteome</keyword>
<feature type="compositionally biased region" description="Basic and acidic residues" evidence="1">
    <location>
        <begin position="97"/>
        <end position="138"/>
    </location>
</feature>
<protein>
    <recommendedName>
        <fullName evidence="4">SWFGD domain-containing protein</fullName>
    </recommendedName>
</protein>
<evidence type="ECO:0000256" key="1">
    <source>
        <dbReference type="SAM" id="MobiDB-lite"/>
    </source>
</evidence>
<evidence type="ECO:0008006" key="4">
    <source>
        <dbReference type="Google" id="ProtNLM"/>
    </source>
</evidence>
<dbReference type="Proteomes" id="UP001597374">
    <property type="component" value="Unassembled WGS sequence"/>
</dbReference>
<reference evidence="3" key="1">
    <citation type="journal article" date="2019" name="Int. J. Syst. Evol. Microbiol.">
        <title>The Global Catalogue of Microorganisms (GCM) 10K type strain sequencing project: providing services to taxonomists for standard genome sequencing and annotation.</title>
        <authorList>
            <consortium name="The Broad Institute Genomics Platform"/>
            <consortium name="The Broad Institute Genome Sequencing Center for Infectious Disease"/>
            <person name="Wu L."/>
            <person name="Ma J."/>
        </authorList>
    </citation>
    <scope>NUCLEOTIDE SEQUENCE [LARGE SCALE GENOMIC DNA]</scope>
    <source>
        <strain evidence="3">CGMCC 4.1782</strain>
    </source>
</reference>
<dbReference type="EMBL" id="JBHUIM010000002">
    <property type="protein sequence ID" value="MFD2247512.1"/>
    <property type="molecule type" value="Genomic_DNA"/>
</dbReference>
<feature type="compositionally biased region" description="Basic and acidic residues" evidence="1">
    <location>
        <begin position="176"/>
        <end position="188"/>
    </location>
</feature>
<gene>
    <name evidence="2" type="ORF">ACFSKP_14685</name>
</gene>
<feature type="region of interest" description="Disordered" evidence="1">
    <location>
        <begin position="57"/>
        <end position="247"/>
    </location>
</feature>
<feature type="compositionally biased region" description="Basic and acidic residues" evidence="1">
    <location>
        <begin position="216"/>
        <end position="247"/>
    </location>
</feature>
<evidence type="ECO:0000313" key="2">
    <source>
        <dbReference type="EMBL" id="MFD2247512.1"/>
    </source>
</evidence>
<dbReference type="RefSeq" id="WP_250430456.1">
    <property type="nucleotide sequence ID" value="NZ_JALPRR010000003.1"/>
</dbReference>
<name>A0ABW5CYL3_9BACT</name>
<accession>A0ABW5CYL3</accession>
<feature type="compositionally biased region" description="Low complexity" evidence="1">
    <location>
        <begin position="189"/>
        <end position="211"/>
    </location>
</feature>